<dbReference type="Gene3D" id="3.55.50.30">
    <property type="match status" value="1"/>
</dbReference>
<dbReference type="Gene3D" id="2.60.120.1440">
    <property type="match status" value="1"/>
</dbReference>
<protein>
    <submittedName>
        <fullName evidence="4">DUF4974 domain-containing protein</fullName>
    </submittedName>
</protein>
<keyword evidence="1" id="KW-1133">Transmembrane helix</keyword>
<dbReference type="Pfam" id="PF16344">
    <property type="entry name" value="FecR_C"/>
    <property type="match status" value="1"/>
</dbReference>
<feature type="domain" description="Protein FecR C-terminal" evidence="3">
    <location>
        <begin position="294"/>
        <end position="362"/>
    </location>
</feature>
<organism evidence="4 5">
    <name type="scientific">Butyricimonas virosa</name>
    <dbReference type="NCBI Taxonomy" id="544645"/>
    <lineage>
        <taxon>Bacteria</taxon>
        <taxon>Pseudomonadati</taxon>
        <taxon>Bacteroidota</taxon>
        <taxon>Bacteroidia</taxon>
        <taxon>Bacteroidales</taxon>
        <taxon>Odoribacteraceae</taxon>
        <taxon>Butyricimonas</taxon>
    </lineage>
</organism>
<evidence type="ECO:0000313" key="5">
    <source>
        <dbReference type="Proteomes" id="UP000742098"/>
    </source>
</evidence>
<gene>
    <name evidence="4" type="ORF">K8V05_13180</name>
</gene>
<keyword evidence="1" id="KW-0472">Membrane</keyword>
<feature type="domain" description="FecR protein" evidence="2">
    <location>
        <begin position="154"/>
        <end position="248"/>
    </location>
</feature>
<evidence type="ECO:0000313" key="4">
    <source>
        <dbReference type="EMBL" id="HJF71700.1"/>
    </source>
</evidence>
<evidence type="ECO:0000259" key="3">
    <source>
        <dbReference type="Pfam" id="PF16344"/>
    </source>
</evidence>
<name>A0A921H6F3_9BACT</name>
<reference evidence="4" key="1">
    <citation type="journal article" date="2021" name="PeerJ">
        <title>Extensive microbial diversity within the chicken gut microbiome revealed by metagenomics and culture.</title>
        <authorList>
            <person name="Gilroy R."/>
            <person name="Ravi A."/>
            <person name="Getino M."/>
            <person name="Pursley I."/>
            <person name="Horton D.L."/>
            <person name="Alikhan N.F."/>
            <person name="Baker D."/>
            <person name="Gharbi K."/>
            <person name="Hall N."/>
            <person name="Watson M."/>
            <person name="Adriaenssens E.M."/>
            <person name="Foster-Nyarko E."/>
            <person name="Jarju S."/>
            <person name="Secka A."/>
            <person name="Antonio M."/>
            <person name="Oren A."/>
            <person name="Chaudhuri R.R."/>
            <person name="La Ragione R."/>
            <person name="Hildebrand F."/>
            <person name="Pallen M.J."/>
        </authorList>
    </citation>
    <scope>NUCLEOTIDE SEQUENCE</scope>
    <source>
        <strain evidence="4">6966</strain>
    </source>
</reference>
<accession>A0A921H6F3</accession>
<comment type="caution">
    <text evidence="4">The sequence shown here is derived from an EMBL/GenBank/DDBJ whole genome shotgun (WGS) entry which is preliminary data.</text>
</comment>
<evidence type="ECO:0000259" key="2">
    <source>
        <dbReference type="Pfam" id="PF04773"/>
    </source>
</evidence>
<feature type="transmembrane region" description="Helical" evidence="1">
    <location>
        <begin position="60"/>
        <end position="80"/>
    </location>
</feature>
<sequence length="364" mass="40912">MSEKDQIEKNTTEYNEARLEEALDIFVQMRAVDKAKGYRRIVEPVNCGVRHRRFILLSRYAAVIAVIVVVGIILGVRGRVDRAIPVMQTREITPGGMKAKLILATGKNVLLDTLALEVTTIWEAGATIQKSGGVLTYENVGKEDARPMEVVYNTLEVPRGGEYDVVLEDGTRVWLNADSRLKYPVVFPGSERRVILEGEAYFEVARDTNRPFLVETGVQSLRVLGTAFNVYAYPDEPDIYTTLVYGSVALSAGGQRHERVLVPGEQAVYHVRNGNFTVGKVDVSQVAAWKKGLFVFENQNLEQIMLKLARWYNVMVFFRNEAARTIEFKGNLPKYSDFRLVLQVIEKSSNVKFDVKGETVIVSI</sequence>
<dbReference type="Proteomes" id="UP000742098">
    <property type="component" value="Unassembled WGS sequence"/>
</dbReference>
<dbReference type="InterPro" id="IPR006860">
    <property type="entry name" value="FecR"/>
</dbReference>
<dbReference type="PANTHER" id="PTHR30273">
    <property type="entry name" value="PERIPLASMIC SIGNAL SENSOR AND SIGMA FACTOR ACTIVATOR FECR-RELATED"/>
    <property type="match status" value="1"/>
</dbReference>
<dbReference type="PANTHER" id="PTHR30273:SF2">
    <property type="entry name" value="PROTEIN FECR"/>
    <property type="match status" value="1"/>
</dbReference>
<dbReference type="Pfam" id="PF04773">
    <property type="entry name" value="FecR"/>
    <property type="match status" value="1"/>
</dbReference>
<dbReference type="GO" id="GO:0016989">
    <property type="term" value="F:sigma factor antagonist activity"/>
    <property type="evidence" value="ECO:0007669"/>
    <property type="project" value="TreeGrafter"/>
</dbReference>
<reference evidence="4" key="2">
    <citation type="submission" date="2021-09" db="EMBL/GenBank/DDBJ databases">
        <authorList>
            <person name="Gilroy R."/>
        </authorList>
    </citation>
    <scope>NUCLEOTIDE SEQUENCE</scope>
    <source>
        <strain evidence="4">6966</strain>
    </source>
</reference>
<dbReference type="AlphaFoldDB" id="A0A921H6F3"/>
<dbReference type="InterPro" id="IPR032508">
    <property type="entry name" value="FecR_C"/>
</dbReference>
<dbReference type="RefSeq" id="WP_279049488.1">
    <property type="nucleotide sequence ID" value="NZ_JALEWX010000061.1"/>
</dbReference>
<evidence type="ECO:0000256" key="1">
    <source>
        <dbReference type="SAM" id="Phobius"/>
    </source>
</evidence>
<dbReference type="FunFam" id="2.60.120.1440:FF:000001">
    <property type="entry name" value="Putative anti-sigma factor"/>
    <property type="match status" value="1"/>
</dbReference>
<dbReference type="InterPro" id="IPR012373">
    <property type="entry name" value="Ferrdict_sens_TM"/>
</dbReference>
<proteinExistence type="predicted"/>
<keyword evidence="1" id="KW-0812">Transmembrane</keyword>
<dbReference type="EMBL" id="DYVS01000246">
    <property type="protein sequence ID" value="HJF71700.1"/>
    <property type="molecule type" value="Genomic_DNA"/>
</dbReference>